<dbReference type="AlphaFoldDB" id="A0A1S3XE64"/>
<keyword evidence="2 4" id="KW-0863">Zinc-finger</keyword>
<evidence type="ECO:0000256" key="3">
    <source>
        <dbReference type="ARBA" id="ARBA00022833"/>
    </source>
</evidence>
<dbReference type="PANTHER" id="PTHR31973">
    <property type="entry name" value="POLYPROTEIN, PUTATIVE-RELATED"/>
    <property type="match status" value="1"/>
</dbReference>
<dbReference type="SMART" id="SM00575">
    <property type="entry name" value="ZnF_PMZ"/>
    <property type="match status" value="1"/>
</dbReference>
<evidence type="ECO:0000313" key="6">
    <source>
        <dbReference type="RefSeq" id="XP_016438276.1"/>
    </source>
</evidence>
<dbReference type="Pfam" id="PF10551">
    <property type="entry name" value="MULE"/>
    <property type="match status" value="1"/>
</dbReference>
<dbReference type="KEGG" id="nta:107764232"/>
<name>A0A1S3XE64_TOBAC</name>
<dbReference type="InterPro" id="IPR018289">
    <property type="entry name" value="MULE_transposase_dom"/>
</dbReference>
<dbReference type="PROSITE" id="PS50966">
    <property type="entry name" value="ZF_SWIM"/>
    <property type="match status" value="1"/>
</dbReference>
<sequence length="397" mass="46039">MVRKKLGLYVGKAVCLKAKKIVLKEIMGDHVAEFGRIMDYRDMLLKTNPGSTCAIKLTDTDDGKKQFASFYICFAAMKQGFMEGCRRCIGLDGYFLKGVCKGQLLAAVAKDGNNQMFPIAWAVVGTEKKQTWSWFLRLLQSDLNLGDGRELTMISDMQKGLCSAVEEILPECEHRMCARHILANWAIKWREIERRKRFWSVVRSTFESEMKRKLDDLDKLGHNICEDLVKYNKERWCKAFFQTFSKCDSVDNNMCESFNAWILGARHKTIISMLEEIRVKVMSRVAKMREFAETWQDGVSPMAMMVFNTNVERSMKVDFMFNGDTGFELKDGPCKFIVDLRTGYCSCRSWELKGIPCPHAITSMHFKEIDPSEHIVHWYRKETYMKAYSHLYNQFPT</sequence>
<feature type="domain" description="SWIM-type" evidence="5">
    <location>
        <begin position="336"/>
        <end position="368"/>
    </location>
</feature>
<evidence type="ECO:0000259" key="5">
    <source>
        <dbReference type="PROSITE" id="PS50966"/>
    </source>
</evidence>
<dbReference type="Pfam" id="PF04434">
    <property type="entry name" value="SWIM"/>
    <property type="match status" value="1"/>
</dbReference>
<protein>
    <recommendedName>
        <fullName evidence="5">SWIM-type domain-containing protein</fullName>
    </recommendedName>
</protein>
<dbReference type="STRING" id="4097.A0A1S3XE64"/>
<dbReference type="InterPro" id="IPR006564">
    <property type="entry name" value="Znf_PMZ"/>
</dbReference>
<keyword evidence="3" id="KW-0862">Zinc</keyword>
<dbReference type="OrthoDB" id="1296858at2759"/>
<accession>A0A1S3XE64</accession>
<dbReference type="GO" id="GO:0008270">
    <property type="term" value="F:zinc ion binding"/>
    <property type="evidence" value="ECO:0007669"/>
    <property type="project" value="UniProtKB-KW"/>
</dbReference>
<reference evidence="6" key="1">
    <citation type="submission" date="2025-08" db="UniProtKB">
        <authorList>
            <consortium name="RefSeq"/>
        </authorList>
    </citation>
    <scope>IDENTIFICATION</scope>
</reference>
<evidence type="ECO:0000256" key="4">
    <source>
        <dbReference type="PROSITE-ProRule" id="PRU00325"/>
    </source>
</evidence>
<gene>
    <name evidence="6" type="primary">LOC107764232</name>
</gene>
<organism evidence="6">
    <name type="scientific">Nicotiana tabacum</name>
    <name type="common">Common tobacco</name>
    <dbReference type="NCBI Taxonomy" id="4097"/>
    <lineage>
        <taxon>Eukaryota</taxon>
        <taxon>Viridiplantae</taxon>
        <taxon>Streptophyta</taxon>
        <taxon>Embryophyta</taxon>
        <taxon>Tracheophyta</taxon>
        <taxon>Spermatophyta</taxon>
        <taxon>Magnoliopsida</taxon>
        <taxon>eudicotyledons</taxon>
        <taxon>Gunneridae</taxon>
        <taxon>Pentapetalae</taxon>
        <taxon>asterids</taxon>
        <taxon>lamiids</taxon>
        <taxon>Solanales</taxon>
        <taxon>Solanaceae</taxon>
        <taxon>Nicotianoideae</taxon>
        <taxon>Nicotianeae</taxon>
        <taxon>Nicotiana</taxon>
    </lineage>
</organism>
<proteinExistence type="predicted"/>
<dbReference type="PaxDb" id="4097-A0A1S3XE64"/>
<dbReference type="PANTHER" id="PTHR31973:SF197">
    <property type="entry name" value="SWIM-TYPE DOMAIN-CONTAINING PROTEIN"/>
    <property type="match status" value="1"/>
</dbReference>
<dbReference type="InterPro" id="IPR007527">
    <property type="entry name" value="Znf_SWIM"/>
</dbReference>
<keyword evidence="1" id="KW-0479">Metal-binding</keyword>
<dbReference type="RefSeq" id="XP_016438276.1">
    <property type="nucleotide sequence ID" value="XM_016582790.1"/>
</dbReference>
<dbReference type="OMA" id="FSHAICN"/>
<evidence type="ECO:0000256" key="1">
    <source>
        <dbReference type="ARBA" id="ARBA00022723"/>
    </source>
</evidence>
<evidence type="ECO:0000256" key="2">
    <source>
        <dbReference type="ARBA" id="ARBA00022771"/>
    </source>
</evidence>